<dbReference type="InterPro" id="IPR036291">
    <property type="entry name" value="NAD(P)-bd_dom_sf"/>
</dbReference>
<evidence type="ECO:0000313" key="3">
    <source>
        <dbReference type="EMBL" id="CAK75512.1"/>
    </source>
</evidence>
<keyword evidence="1" id="KW-0443">Lipid metabolism</keyword>
<dbReference type="RefSeq" id="XP_001442909.1">
    <property type="nucleotide sequence ID" value="XM_001442872.1"/>
</dbReference>
<keyword evidence="1" id="KW-0444">Lipid biosynthesis</keyword>
<comment type="function">
    <text evidence="1">Catalyzes the reduction of fatty acyl-CoA to fatty alcohols.</text>
</comment>
<dbReference type="SUPFAM" id="SSF51735">
    <property type="entry name" value="NAD(P)-binding Rossmann-fold domains"/>
    <property type="match status" value="1"/>
</dbReference>
<protein>
    <recommendedName>
        <fullName evidence="1">Fatty acyl-CoA reductase</fullName>
        <ecNumber evidence="1">1.2.1.84</ecNumber>
    </recommendedName>
</protein>
<dbReference type="GO" id="GO:0035336">
    <property type="term" value="P:long-chain fatty-acyl-CoA metabolic process"/>
    <property type="evidence" value="ECO:0000318"/>
    <property type="project" value="GO_Central"/>
</dbReference>
<dbReference type="EC" id="1.2.1.84" evidence="1"/>
<evidence type="ECO:0000259" key="2">
    <source>
        <dbReference type="Pfam" id="PF07993"/>
    </source>
</evidence>
<accession>A0CXJ5</accession>
<keyword evidence="1" id="KW-0560">Oxidoreductase</keyword>
<evidence type="ECO:0000256" key="1">
    <source>
        <dbReference type="RuleBase" id="RU363097"/>
    </source>
</evidence>
<dbReference type="Gene3D" id="3.40.50.720">
    <property type="entry name" value="NAD(P)-binding Rossmann-like Domain"/>
    <property type="match status" value="1"/>
</dbReference>
<dbReference type="OMA" id="FANCDED"/>
<reference evidence="3 4" key="1">
    <citation type="journal article" date="2006" name="Nature">
        <title>Global trends of whole-genome duplications revealed by the ciliate Paramecium tetraurelia.</title>
        <authorList>
            <consortium name="Genoscope"/>
            <person name="Aury J.-M."/>
            <person name="Jaillon O."/>
            <person name="Duret L."/>
            <person name="Noel B."/>
            <person name="Jubin C."/>
            <person name="Porcel B.M."/>
            <person name="Segurens B."/>
            <person name="Daubin V."/>
            <person name="Anthouard V."/>
            <person name="Aiach N."/>
            <person name="Arnaiz O."/>
            <person name="Billaut A."/>
            <person name="Beisson J."/>
            <person name="Blanc I."/>
            <person name="Bouhouche K."/>
            <person name="Camara F."/>
            <person name="Duharcourt S."/>
            <person name="Guigo R."/>
            <person name="Gogendeau D."/>
            <person name="Katinka M."/>
            <person name="Keller A.-M."/>
            <person name="Kissmehl R."/>
            <person name="Klotz C."/>
            <person name="Koll F."/>
            <person name="Le Moue A."/>
            <person name="Lepere C."/>
            <person name="Malinsky S."/>
            <person name="Nowacki M."/>
            <person name="Nowak J.K."/>
            <person name="Plattner H."/>
            <person name="Poulain J."/>
            <person name="Ruiz F."/>
            <person name="Serrano V."/>
            <person name="Zagulski M."/>
            <person name="Dessen P."/>
            <person name="Betermier M."/>
            <person name="Weissenbach J."/>
            <person name="Scarpelli C."/>
            <person name="Schachter V."/>
            <person name="Sperling L."/>
            <person name="Meyer E."/>
            <person name="Cohen J."/>
            <person name="Wincker P."/>
        </authorList>
    </citation>
    <scope>NUCLEOTIDE SEQUENCE [LARGE SCALE GENOMIC DNA]</scope>
    <source>
        <strain evidence="3 4">Stock d4-2</strain>
    </source>
</reference>
<dbReference type="AlphaFoldDB" id="A0CXJ5"/>
<keyword evidence="1" id="KW-0521">NADP</keyword>
<organism evidence="3 4">
    <name type="scientific">Paramecium tetraurelia</name>
    <dbReference type="NCBI Taxonomy" id="5888"/>
    <lineage>
        <taxon>Eukaryota</taxon>
        <taxon>Sar</taxon>
        <taxon>Alveolata</taxon>
        <taxon>Ciliophora</taxon>
        <taxon>Intramacronucleata</taxon>
        <taxon>Oligohymenophorea</taxon>
        <taxon>Peniculida</taxon>
        <taxon>Parameciidae</taxon>
        <taxon>Paramecium</taxon>
    </lineage>
</organism>
<proteinExistence type="inferred from homology"/>
<dbReference type="GO" id="GO:0102965">
    <property type="term" value="F:alcohol-forming long-chain fatty acyl-CoA reductase activity"/>
    <property type="evidence" value="ECO:0007669"/>
    <property type="project" value="UniProtKB-EC"/>
</dbReference>
<comment type="catalytic activity">
    <reaction evidence="1">
        <text>a long-chain fatty acyl-CoA + 2 NADPH + 2 H(+) = a long-chain primary fatty alcohol + 2 NADP(+) + CoA</text>
        <dbReference type="Rhea" id="RHEA:52716"/>
        <dbReference type="ChEBI" id="CHEBI:15378"/>
        <dbReference type="ChEBI" id="CHEBI:57287"/>
        <dbReference type="ChEBI" id="CHEBI:57783"/>
        <dbReference type="ChEBI" id="CHEBI:58349"/>
        <dbReference type="ChEBI" id="CHEBI:77396"/>
        <dbReference type="ChEBI" id="CHEBI:83139"/>
        <dbReference type="EC" id="1.2.1.84"/>
    </reaction>
</comment>
<feature type="domain" description="Thioester reductase (TE)" evidence="2">
    <location>
        <begin position="13"/>
        <end position="255"/>
    </location>
</feature>
<keyword evidence="4" id="KW-1185">Reference proteome</keyword>
<dbReference type="PANTHER" id="PTHR11011">
    <property type="entry name" value="MALE STERILITY PROTEIN 2-RELATED"/>
    <property type="match status" value="1"/>
</dbReference>
<sequence length="274" mass="31473">MLQEYYNRKVLFITGCTGFVGKVLLEKTLRCLPNVRCIYVLIRQKKGSSLMERFKREILDSQCFDRLRQIYGGGFEKFINEKIIPIEGDMLKEGLGMAENDKRIIIDNVNIIINCAASVDFNARLDDAIQINVRGPQRFIALAQQIKNLENFIHISTAYVNSDKGGYIEEKIYDPNQENLEQLVSQLLKTPVSILEKNVKDIIGDFPNTYTFTKCIAEKLLVQNRAPNFPLTFVRPSIVGASWKDPTPGWIDSLVASSAIFFFDRFRINKNFKW</sequence>
<dbReference type="CDD" id="cd05236">
    <property type="entry name" value="FAR-N_SDR_e"/>
    <property type="match status" value="1"/>
</dbReference>
<gene>
    <name evidence="3" type="ORF">GSPATT00011144001</name>
</gene>
<dbReference type="InterPro" id="IPR013120">
    <property type="entry name" value="FAR_NAD-bd"/>
</dbReference>
<dbReference type="KEGG" id="ptm:GSPATT00011144001"/>
<dbReference type="GO" id="GO:0080019">
    <property type="term" value="F:alcohol-forming very long-chain fatty acyl-CoA reductase activity"/>
    <property type="evidence" value="ECO:0000318"/>
    <property type="project" value="GO_Central"/>
</dbReference>
<dbReference type="STRING" id="5888.A0CXJ5"/>
<dbReference type="InterPro" id="IPR026055">
    <property type="entry name" value="FAR"/>
</dbReference>
<comment type="similarity">
    <text evidence="1">Belongs to the fatty acyl-CoA reductase family.</text>
</comment>
<dbReference type="Pfam" id="PF07993">
    <property type="entry name" value="NAD_binding_4"/>
    <property type="match status" value="1"/>
</dbReference>
<dbReference type="Proteomes" id="UP000000600">
    <property type="component" value="Unassembled WGS sequence"/>
</dbReference>
<dbReference type="GeneID" id="5028694"/>
<dbReference type="FunFam" id="3.40.50.720:FF:000458">
    <property type="entry name" value="Fatty acyl-CoA reductase"/>
    <property type="match status" value="1"/>
</dbReference>
<dbReference type="EMBL" id="CT868208">
    <property type="protein sequence ID" value="CAK75512.1"/>
    <property type="molecule type" value="Genomic_DNA"/>
</dbReference>
<dbReference type="PANTHER" id="PTHR11011:SF45">
    <property type="entry name" value="FATTY ACYL-COA REDUCTASE CG8306-RELATED"/>
    <property type="match status" value="1"/>
</dbReference>
<dbReference type="HOGENOM" id="CLU_024661_2_1_1"/>
<dbReference type="InParanoid" id="A0CXJ5"/>
<evidence type="ECO:0000313" key="4">
    <source>
        <dbReference type="Proteomes" id="UP000000600"/>
    </source>
</evidence>
<name>A0CXJ5_PARTE</name>
<dbReference type="OrthoDB" id="429813at2759"/>
<dbReference type="eggNOG" id="KOG1221">
    <property type="taxonomic scope" value="Eukaryota"/>
</dbReference>